<reference evidence="1 2" key="1">
    <citation type="journal article" date="2014" name="J. Biotechnol.">
        <title>Complete genome sequence of the actinobacterium Actinoplanes friuliensis HAG 010964, producer of the lipopeptide antibiotic friulimycin.</title>
        <authorList>
            <person name="Ruckert C."/>
            <person name="Szczepanowski R."/>
            <person name="Albersmeier A."/>
            <person name="Goesmann A."/>
            <person name="Fischer N."/>
            <person name="Steinkamper A."/>
            <person name="Puhler A."/>
            <person name="Biener R."/>
            <person name="Schwartz D."/>
            <person name="Kalinowski J."/>
        </authorList>
    </citation>
    <scope>NUCLEOTIDE SEQUENCE [LARGE SCALE GENOMIC DNA]</scope>
    <source>
        <strain evidence="1 2">DSM 7358</strain>
    </source>
</reference>
<dbReference type="OrthoDB" id="6026908at2"/>
<evidence type="ECO:0000313" key="1">
    <source>
        <dbReference type="EMBL" id="AGZ41949.1"/>
    </source>
</evidence>
<proteinExistence type="predicted"/>
<dbReference type="PATRIC" id="fig|1246995.3.peg.3725"/>
<keyword evidence="2" id="KW-1185">Reference proteome</keyword>
<evidence type="ECO:0008006" key="3">
    <source>
        <dbReference type="Google" id="ProtNLM"/>
    </source>
</evidence>
<dbReference type="EMBL" id="CP006272">
    <property type="protein sequence ID" value="AGZ41949.1"/>
    <property type="molecule type" value="Genomic_DNA"/>
</dbReference>
<dbReference type="AlphaFoldDB" id="U5VYI2"/>
<evidence type="ECO:0000313" key="2">
    <source>
        <dbReference type="Proteomes" id="UP000017746"/>
    </source>
</evidence>
<accession>U5VYI2</accession>
<dbReference type="RefSeq" id="WP_023362322.1">
    <property type="nucleotide sequence ID" value="NC_022657.1"/>
</dbReference>
<sequence>MTAALVSALERKLAGGTFGRGDDIRRTGTAYYRGLGALCAQTCGLDPADLAPAAAPQLESLRRGVLDAALRLLLAGDVPQGRALLAEHAAYRRARQDDPALTADTEPSGPRPAALKAWHGNPAGEELVARFNTSMAGTADTSVVATVPVTTELEAALAEAAAVLTTALPLIGPDVVDGIAVGIYDGAMNSGYYAGTPLVIYVSDRVFADPVRAAEIVLHESLHQKLADLGVARDILRAGYVDESSELLPVPWGGRGRLFSADRSLAAYHVYTHQSLFYLSLLCRGAGDEARLTSSLVKSWARAHHFARGAETPAFAAEYGVDGRRLTAWLAEVVDALAGVPLADGSVLRAHAEGYSGVAVAS</sequence>
<dbReference type="HOGENOM" id="CLU_764252_0_0_11"/>
<name>U5VYI2_9ACTN</name>
<dbReference type="STRING" id="1246995.AFR_18355"/>
<organism evidence="1 2">
    <name type="scientific">Actinoplanes friuliensis DSM 7358</name>
    <dbReference type="NCBI Taxonomy" id="1246995"/>
    <lineage>
        <taxon>Bacteria</taxon>
        <taxon>Bacillati</taxon>
        <taxon>Actinomycetota</taxon>
        <taxon>Actinomycetes</taxon>
        <taxon>Micromonosporales</taxon>
        <taxon>Micromonosporaceae</taxon>
        <taxon>Actinoplanes</taxon>
    </lineage>
</organism>
<dbReference type="eggNOG" id="ENOG5031XP9">
    <property type="taxonomic scope" value="Bacteria"/>
</dbReference>
<dbReference type="KEGG" id="afs:AFR_18355"/>
<protein>
    <recommendedName>
        <fullName evidence="3">HEXXH motif domain-containing protein</fullName>
    </recommendedName>
</protein>
<dbReference type="Proteomes" id="UP000017746">
    <property type="component" value="Chromosome"/>
</dbReference>
<gene>
    <name evidence="1" type="ORF">AFR_18355</name>
</gene>